<dbReference type="PANTHER" id="PTHR11712">
    <property type="entry name" value="POLYKETIDE SYNTHASE-RELATED"/>
    <property type="match status" value="1"/>
</dbReference>
<evidence type="ECO:0000256" key="1">
    <source>
        <dbReference type="ARBA" id="ARBA00008467"/>
    </source>
</evidence>
<evidence type="ECO:0000313" key="5">
    <source>
        <dbReference type="EMBL" id="GAA3567263.1"/>
    </source>
</evidence>
<dbReference type="InterPro" id="IPR016039">
    <property type="entry name" value="Thiolase-like"/>
</dbReference>
<keyword evidence="2 3" id="KW-0808">Transferase</keyword>
<accession>A0ABP6XHF8</accession>
<dbReference type="Proteomes" id="UP001500689">
    <property type="component" value="Unassembled WGS sequence"/>
</dbReference>
<protein>
    <submittedName>
        <fullName evidence="5">Beta-ketoacyl synthase N-terminal-like domain-containing protein</fullName>
    </submittedName>
</protein>
<dbReference type="SUPFAM" id="SSF53901">
    <property type="entry name" value="Thiolase-like"/>
    <property type="match status" value="2"/>
</dbReference>
<dbReference type="InterPro" id="IPR020841">
    <property type="entry name" value="PKS_Beta-ketoAc_synthase_dom"/>
</dbReference>
<evidence type="ECO:0000259" key="4">
    <source>
        <dbReference type="PROSITE" id="PS52004"/>
    </source>
</evidence>
<reference evidence="6" key="1">
    <citation type="journal article" date="2019" name="Int. J. Syst. Evol. Microbiol.">
        <title>The Global Catalogue of Microorganisms (GCM) 10K type strain sequencing project: providing services to taxonomists for standard genome sequencing and annotation.</title>
        <authorList>
            <consortium name="The Broad Institute Genomics Platform"/>
            <consortium name="The Broad Institute Genome Sequencing Center for Infectious Disease"/>
            <person name="Wu L."/>
            <person name="Ma J."/>
        </authorList>
    </citation>
    <scope>NUCLEOTIDE SEQUENCE [LARGE SCALE GENOMIC DNA]</scope>
    <source>
        <strain evidence="6">JCM 16898</strain>
    </source>
</reference>
<dbReference type="PANTHER" id="PTHR11712:SF336">
    <property type="entry name" value="3-OXOACYL-[ACYL-CARRIER-PROTEIN] SYNTHASE, MITOCHONDRIAL"/>
    <property type="match status" value="1"/>
</dbReference>
<dbReference type="InterPro" id="IPR000794">
    <property type="entry name" value="Beta-ketoacyl_synthase"/>
</dbReference>
<dbReference type="SMART" id="SM00825">
    <property type="entry name" value="PKS_KS"/>
    <property type="match status" value="1"/>
</dbReference>
<evidence type="ECO:0000256" key="2">
    <source>
        <dbReference type="ARBA" id="ARBA00022679"/>
    </source>
</evidence>
<comment type="caution">
    <text evidence="5">The sequence shown here is derived from an EMBL/GenBank/DDBJ whole genome shotgun (WGS) entry which is preliminary data.</text>
</comment>
<name>A0ABP6XHF8_9PSEU</name>
<dbReference type="RefSeq" id="WP_344865625.1">
    <property type="nucleotide sequence ID" value="NZ_BAAAZN010000014.1"/>
</dbReference>
<dbReference type="PROSITE" id="PS52004">
    <property type="entry name" value="KS3_2"/>
    <property type="match status" value="1"/>
</dbReference>
<dbReference type="InterPro" id="IPR014031">
    <property type="entry name" value="Ketoacyl_synth_C"/>
</dbReference>
<keyword evidence="6" id="KW-1185">Reference proteome</keyword>
<dbReference type="Pfam" id="PF00109">
    <property type="entry name" value="ketoacyl-synt"/>
    <property type="match status" value="1"/>
</dbReference>
<feature type="domain" description="Ketosynthase family 3 (KS3)" evidence="4">
    <location>
        <begin position="2"/>
        <end position="397"/>
    </location>
</feature>
<gene>
    <name evidence="5" type="ORF">GCM10022222_59020</name>
</gene>
<dbReference type="Gene3D" id="3.40.47.10">
    <property type="match status" value="1"/>
</dbReference>
<evidence type="ECO:0000256" key="3">
    <source>
        <dbReference type="RuleBase" id="RU003694"/>
    </source>
</evidence>
<organism evidence="5 6">
    <name type="scientific">Amycolatopsis ultiminotia</name>
    <dbReference type="NCBI Taxonomy" id="543629"/>
    <lineage>
        <taxon>Bacteria</taxon>
        <taxon>Bacillati</taxon>
        <taxon>Actinomycetota</taxon>
        <taxon>Actinomycetes</taxon>
        <taxon>Pseudonocardiales</taxon>
        <taxon>Pseudonocardiaceae</taxon>
        <taxon>Amycolatopsis</taxon>
    </lineage>
</organism>
<comment type="similarity">
    <text evidence="1 3">Belongs to the thiolase-like superfamily. Beta-ketoacyl-ACP synthases family.</text>
</comment>
<dbReference type="Pfam" id="PF02801">
    <property type="entry name" value="Ketoacyl-synt_C"/>
    <property type="match status" value="1"/>
</dbReference>
<proteinExistence type="inferred from homology"/>
<dbReference type="EMBL" id="BAAAZN010000014">
    <property type="protein sequence ID" value="GAA3567263.1"/>
    <property type="molecule type" value="Genomic_DNA"/>
</dbReference>
<evidence type="ECO:0000313" key="6">
    <source>
        <dbReference type="Proteomes" id="UP001500689"/>
    </source>
</evidence>
<sequence length="398" mass="40477">MGHDVVITGYGVFTAFGFGEQALRDGVFAGRPGFAPVTRFDATPFRAGHAAAFGGDGPAVPGVPVGPGSTPTQAEILEACGRAALAQAGLTARERASAAVLLGTNGDHNRNRAFWEAVDGAGQSGAPDVTDSLPAQLPHVLAESLGLGRPRIAYVNACVASTNAVVHGAQLIRSGRVDRVLAGGAYVVGEDVFSRFDSGRALTRADRVRPFTKGRSGLLLGDGVATLVLESAESARARGAEPLVRIAGWGMAADAFHVIQPHPEGKGLAKAATAALAVAGVAPAQVGYVNAHGTGTPLNDVAETAALHRLFGADPPPVSSTKSTTGHMLEATGAVEAVITAVALRAGVLPPTAGYDVADPECDLDCVPNEPRRADPRYALSLNAAFGGVNAALLLEKL</sequence>
<dbReference type="CDD" id="cd00834">
    <property type="entry name" value="KAS_I_II"/>
    <property type="match status" value="1"/>
</dbReference>
<dbReference type="InterPro" id="IPR014030">
    <property type="entry name" value="Ketoacyl_synth_N"/>
</dbReference>